<dbReference type="SMART" id="SM00448">
    <property type="entry name" value="REC"/>
    <property type="match status" value="1"/>
</dbReference>
<evidence type="ECO:0000313" key="11">
    <source>
        <dbReference type="EMBL" id="PZO42415.1"/>
    </source>
</evidence>
<protein>
    <recommendedName>
        <fullName evidence="2">histidine kinase</fullName>
        <ecNumber evidence="2">2.7.13.3</ecNumber>
    </recommendedName>
</protein>
<evidence type="ECO:0000256" key="2">
    <source>
        <dbReference type="ARBA" id="ARBA00012438"/>
    </source>
</evidence>
<gene>
    <name evidence="11" type="ORF">DCF19_07445</name>
</gene>
<evidence type="ECO:0000256" key="4">
    <source>
        <dbReference type="ARBA" id="ARBA00022679"/>
    </source>
</evidence>
<dbReference type="PROSITE" id="PS50110">
    <property type="entry name" value="RESPONSE_REGULATORY"/>
    <property type="match status" value="1"/>
</dbReference>
<feature type="domain" description="Response regulatory" evidence="10">
    <location>
        <begin position="7"/>
        <end position="123"/>
    </location>
</feature>
<dbReference type="Pfam" id="PF00072">
    <property type="entry name" value="Response_reg"/>
    <property type="match status" value="1"/>
</dbReference>
<evidence type="ECO:0000256" key="5">
    <source>
        <dbReference type="ARBA" id="ARBA00022741"/>
    </source>
</evidence>
<feature type="modified residue" description="4-aspartylphosphate" evidence="9">
    <location>
        <position position="56"/>
    </location>
</feature>
<dbReference type="GO" id="GO:0005524">
    <property type="term" value="F:ATP binding"/>
    <property type="evidence" value="ECO:0007669"/>
    <property type="project" value="UniProtKB-KW"/>
</dbReference>
<reference evidence="11 12" key="2">
    <citation type="submission" date="2018-06" db="EMBL/GenBank/DDBJ databases">
        <title>Metagenomic assembly of (sub)arctic Cyanobacteria and their associated microbiome from non-axenic cultures.</title>
        <authorList>
            <person name="Baurain D."/>
        </authorList>
    </citation>
    <scope>NUCLEOTIDE SEQUENCE [LARGE SCALE GENOMIC DNA]</scope>
    <source>
        <strain evidence="11">ULC066bin1</strain>
    </source>
</reference>
<dbReference type="Proteomes" id="UP000249467">
    <property type="component" value="Unassembled WGS sequence"/>
</dbReference>
<dbReference type="AlphaFoldDB" id="A0A2W4Y652"/>
<keyword evidence="3 9" id="KW-0597">Phosphoprotein</keyword>
<evidence type="ECO:0000256" key="8">
    <source>
        <dbReference type="ARBA" id="ARBA00023012"/>
    </source>
</evidence>
<proteinExistence type="predicted"/>
<evidence type="ECO:0000256" key="7">
    <source>
        <dbReference type="ARBA" id="ARBA00022840"/>
    </source>
</evidence>
<dbReference type="InterPro" id="IPR001789">
    <property type="entry name" value="Sig_transdc_resp-reg_receiver"/>
</dbReference>
<accession>A0A2W4Y652</accession>
<reference evidence="11 12" key="1">
    <citation type="submission" date="2018-04" db="EMBL/GenBank/DDBJ databases">
        <authorList>
            <person name="Go L.Y."/>
            <person name="Mitchell J.A."/>
        </authorList>
    </citation>
    <scope>NUCLEOTIDE SEQUENCE [LARGE SCALE GENOMIC DNA]</scope>
    <source>
        <strain evidence="11">ULC066bin1</strain>
    </source>
</reference>
<evidence type="ECO:0000256" key="9">
    <source>
        <dbReference type="PROSITE-ProRule" id="PRU00169"/>
    </source>
</evidence>
<evidence type="ECO:0000256" key="3">
    <source>
        <dbReference type="ARBA" id="ARBA00022553"/>
    </source>
</evidence>
<dbReference type="EC" id="2.7.13.3" evidence="2"/>
<evidence type="ECO:0000259" key="10">
    <source>
        <dbReference type="PROSITE" id="PS50110"/>
    </source>
</evidence>
<keyword evidence="4" id="KW-0808">Transferase</keyword>
<keyword evidence="7" id="KW-0067">ATP-binding</keyword>
<dbReference type="SUPFAM" id="SSF52172">
    <property type="entry name" value="CheY-like"/>
    <property type="match status" value="1"/>
</dbReference>
<dbReference type="InterPro" id="IPR011006">
    <property type="entry name" value="CheY-like_superfamily"/>
</dbReference>
<sequence>MGIQDFHVLIVDDNEINRDMLVRRLRRKDFNLSMAVDGEEALSMVQANLYDLILLDIMMPKIDGYAVLKYLKKDPRFRSIPVIMISAIEEMDSVMKCMEIGADDYLTKPFDPDMLKAAVNRCLPNRNISITTPTDPYPKTSVLPTYPSVNAGKSGIQNTSFNLPEDTTRGTSTSSLTLDEVVHRIMQTGIINRKSYLYFSKAIFNTLFENSGLSDQELHQIRSVFDAIQSGGIKVIDSALPSKL</sequence>
<evidence type="ECO:0000256" key="6">
    <source>
        <dbReference type="ARBA" id="ARBA00022777"/>
    </source>
</evidence>
<keyword evidence="6" id="KW-0418">Kinase</keyword>
<dbReference type="Gene3D" id="3.40.50.2300">
    <property type="match status" value="1"/>
</dbReference>
<dbReference type="FunFam" id="3.40.50.2300:FF:000121">
    <property type="entry name" value="Sensor histidine kinase RcsC"/>
    <property type="match status" value="1"/>
</dbReference>
<dbReference type="PANTHER" id="PTHR44591:SF3">
    <property type="entry name" value="RESPONSE REGULATORY DOMAIN-CONTAINING PROTEIN"/>
    <property type="match status" value="1"/>
</dbReference>
<name>A0A2W4Y652_9CYAN</name>
<dbReference type="InterPro" id="IPR050595">
    <property type="entry name" value="Bact_response_regulator"/>
</dbReference>
<evidence type="ECO:0000313" key="12">
    <source>
        <dbReference type="Proteomes" id="UP000249467"/>
    </source>
</evidence>
<keyword evidence="8" id="KW-0902">Two-component regulatory system</keyword>
<dbReference type="GO" id="GO:0000160">
    <property type="term" value="P:phosphorelay signal transduction system"/>
    <property type="evidence" value="ECO:0007669"/>
    <property type="project" value="UniProtKB-KW"/>
</dbReference>
<keyword evidence="5" id="KW-0547">Nucleotide-binding</keyword>
<comment type="catalytic activity">
    <reaction evidence="1">
        <text>ATP + protein L-histidine = ADP + protein N-phospho-L-histidine.</text>
        <dbReference type="EC" id="2.7.13.3"/>
    </reaction>
</comment>
<dbReference type="PANTHER" id="PTHR44591">
    <property type="entry name" value="STRESS RESPONSE REGULATOR PROTEIN 1"/>
    <property type="match status" value="1"/>
</dbReference>
<dbReference type="GO" id="GO:0004673">
    <property type="term" value="F:protein histidine kinase activity"/>
    <property type="evidence" value="ECO:0007669"/>
    <property type="project" value="UniProtKB-EC"/>
</dbReference>
<organism evidence="11 12">
    <name type="scientific">Pseudanabaena frigida</name>
    <dbReference type="NCBI Taxonomy" id="945775"/>
    <lineage>
        <taxon>Bacteria</taxon>
        <taxon>Bacillati</taxon>
        <taxon>Cyanobacteriota</taxon>
        <taxon>Cyanophyceae</taxon>
        <taxon>Pseudanabaenales</taxon>
        <taxon>Pseudanabaenaceae</taxon>
        <taxon>Pseudanabaena</taxon>
    </lineage>
</organism>
<evidence type="ECO:0000256" key="1">
    <source>
        <dbReference type="ARBA" id="ARBA00000085"/>
    </source>
</evidence>
<comment type="caution">
    <text evidence="11">The sequence shown here is derived from an EMBL/GenBank/DDBJ whole genome shotgun (WGS) entry which is preliminary data.</text>
</comment>
<dbReference type="EMBL" id="QBML01000007">
    <property type="protein sequence ID" value="PZO42415.1"/>
    <property type="molecule type" value="Genomic_DNA"/>
</dbReference>